<feature type="domain" description="Rhodopsin" evidence="7">
    <location>
        <begin position="169"/>
        <end position="245"/>
    </location>
</feature>
<accession>A0A9N8KSN3</accession>
<comment type="subcellular location">
    <subcellularLocation>
        <location evidence="1">Membrane</location>
        <topology evidence="1">Multi-pass membrane protein</topology>
    </subcellularLocation>
</comment>
<protein>
    <recommendedName>
        <fullName evidence="7">Rhodopsin domain-containing protein</fullName>
    </recommendedName>
</protein>
<comment type="caution">
    <text evidence="8">The sequence shown here is derived from an EMBL/GenBank/DDBJ whole genome shotgun (WGS) entry which is preliminary data.</text>
</comment>
<dbReference type="EMBL" id="CAINUL010000015">
    <property type="protein sequence ID" value="CAD0112956.1"/>
    <property type="molecule type" value="Genomic_DNA"/>
</dbReference>
<sequence>MDPNVDYWQVPSAKPPNGTTPNFINPPSIGYQQTATNIAVLVIMIVVVMLRLYTRIFIVKSVGYDDWAMIVSLLICITAIALYQALVHLGMGRHLYDVPVALFSPHFLRLYLIASVFYSSSMLSIKIAIMLLYRRLFPIQNFIWRWWAVFLFAVGYSVAGILTEIFDYIANAVCNSVSDLLILALPIPIVWDLQLTRRKKITLSLVFAMGSAGCIVSIIRLRSIIAYLQEGDADLTYTITDFVVW</sequence>
<dbReference type="Proteomes" id="UP000745764">
    <property type="component" value="Unassembled WGS sequence"/>
</dbReference>
<dbReference type="OrthoDB" id="444631at2759"/>
<keyword evidence="2 6" id="KW-0812">Transmembrane</keyword>
<proteinExistence type="inferred from homology"/>
<evidence type="ECO:0000313" key="9">
    <source>
        <dbReference type="Proteomes" id="UP000745764"/>
    </source>
</evidence>
<dbReference type="PANTHER" id="PTHR33048:SF47">
    <property type="entry name" value="INTEGRAL MEMBRANE PROTEIN-RELATED"/>
    <property type="match status" value="1"/>
</dbReference>
<evidence type="ECO:0000256" key="5">
    <source>
        <dbReference type="ARBA" id="ARBA00038359"/>
    </source>
</evidence>
<name>A0A9N8KSN3_9PEZI</name>
<evidence type="ECO:0000256" key="1">
    <source>
        <dbReference type="ARBA" id="ARBA00004141"/>
    </source>
</evidence>
<evidence type="ECO:0000256" key="4">
    <source>
        <dbReference type="ARBA" id="ARBA00023136"/>
    </source>
</evidence>
<gene>
    <name evidence="8" type="ORF">AWRI4620_LOCUS7211</name>
</gene>
<reference evidence="8" key="1">
    <citation type="submission" date="2020-06" db="EMBL/GenBank/DDBJ databases">
        <authorList>
            <person name="Onetto C."/>
        </authorList>
    </citation>
    <scope>NUCLEOTIDE SEQUENCE</scope>
</reference>
<organism evidence="8 9">
    <name type="scientific">Aureobasidium uvarum</name>
    <dbReference type="NCBI Taxonomy" id="2773716"/>
    <lineage>
        <taxon>Eukaryota</taxon>
        <taxon>Fungi</taxon>
        <taxon>Dikarya</taxon>
        <taxon>Ascomycota</taxon>
        <taxon>Pezizomycotina</taxon>
        <taxon>Dothideomycetes</taxon>
        <taxon>Dothideomycetidae</taxon>
        <taxon>Dothideales</taxon>
        <taxon>Saccotheciaceae</taxon>
        <taxon>Aureobasidium</taxon>
    </lineage>
</organism>
<evidence type="ECO:0000259" key="7">
    <source>
        <dbReference type="Pfam" id="PF20684"/>
    </source>
</evidence>
<feature type="transmembrane region" description="Helical" evidence="6">
    <location>
        <begin position="66"/>
        <end position="87"/>
    </location>
</feature>
<dbReference type="GO" id="GO:0016020">
    <property type="term" value="C:membrane"/>
    <property type="evidence" value="ECO:0007669"/>
    <property type="project" value="UniProtKB-SubCell"/>
</dbReference>
<keyword evidence="9" id="KW-1185">Reference proteome</keyword>
<keyword evidence="4 6" id="KW-0472">Membrane</keyword>
<evidence type="ECO:0000256" key="2">
    <source>
        <dbReference type="ARBA" id="ARBA00022692"/>
    </source>
</evidence>
<dbReference type="AlphaFoldDB" id="A0A9N8KSN3"/>
<evidence type="ECO:0000256" key="3">
    <source>
        <dbReference type="ARBA" id="ARBA00022989"/>
    </source>
</evidence>
<feature type="transmembrane region" description="Helical" evidence="6">
    <location>
        <begin position="35"/>
        <end position="54"/>
    </location>
</feature>
<evidence type="ECO:0000313" key="8">
    <source>
        <dbReference type="EMBL" id="CAD0112956.1"/>
    </source>
</evidence>
<dbReference type="PANTHER" id="PTHR33048">
    <property type="entry name" value="PTH11-LIKE INTEGRAL MEMBRANE PROTEIN (AFU_ORTHOLOGUE AFUA_5G11245)"/>
    <property type="match status" value="1"/>
</dbReference>
<feature type="transmembrane region" description="Helical" evidence="6">
    <location>
        <begin position="144"/>
        <end position="162"/>
    </location>
</feature>
<feature type="transmembrane region" description="Helical" evidence="6">
    <location>
        <begin position="107"/>
        <end position="132"/>
    </location>
</feature>
<dbReference type="Pfam" id="PF20684">
    <property type="entry name" value="Fung_rhodopsin"/>
    <property type="match status" value="2"/>
</dbReference>
<feature type="transmembrane region" description="Helical" evidence="6">
    <location>
        <begin position="203"/>
        <end position="228"/>
    </location>
</feature>
<evidence type="ECO:0000256" key="6">
    <source>
        <dbReference type="SAM" id="Phobius"/>
    </source>
</evidence>
<feature type="transmembrane region" description="Helical" evidence="6">
    <location>
        <begin position="168"/>
        <end position="191"/>
    </location>
</feature>
<comment type="similarity">
    <text evidence="5">Belongs to the SAT4 family.</text>
</comment>
<feature type="domain" description="Rhodopsin" evidence="7">
    <location>
        <begin position="50"/>
        <end position="166"/>
    </location>
</feature>
<dbReference type="InterPro" id="IPR049326">
    <property type="entry name" value="Rhodopsin_dom_fungi"/>
</dbReference>
<keyword evidence="3 6" id="KW-1133">Transmembrane helix</keyword>
<dbReference type="InterPro" id="IPR052337">
    <property type="entry name" value="SAT4-like"/>
</dbReference>